<dbReference type="GO" id="GO:0016874">
    <property type="term" value="F:ligase activity"/>
    <property type="evidence" value="ECO:0007669"/>
    <property type="project" value="UniProtKB-KW"/>
</dbReference>
<dbReference type="CDD" id="cd05907">
    <property type="entry name" value="VL_LC_FACS_like"/>
    <property type="match status" value="1"/>
</dbReference>
<accession>A0ABT4MQA6</accession>
<protein>
    <submittedName>
        <fullName evidence="4">Long-chain fatty acid--CoA ligase</fullName>
    </submittedName>
</protein>
<comment type="caution">
    <text evidence="4">The sequence shown here is derived from an EMBL/GenBank/DDBJ whole genome shotgun (WGS) entry which is preliminary data.</text>
</comment>
<dbReference type="Pfam" id="PF23562">
    <property type="entry name" value="AMP-binding_C_3"/>
    <property type="match status" value="1"/>
</dbReference>
<evidence type="ECO:0000259" key="3">
    <source>
        <dbReference type="Pfam" id="PF00501"/>
    </source>
</evidence>
<keyword evidence="2" id="KW-0067">ATP-binding</keyword>
<proteinExistence type="predicted"/>
<dbReference type="InterPro" id="IPR042099">
    <property type="entry name" value="ANL_N_sf"/>
</dbReference>
<evidence type="ECO:0000313" key="4">
    <source>
        <dbReference type="EMBL" id="MCZ4549180.1"/>
    </source>
</evidence>
<dbReference type="Gene3D" id="3.40.50.12780">
    <property type="entry name" value="N-terminal domain of ligase-like"/>
    <property type="match status" value="1"/>
</dbReference>
<reference evidence="4" key="1">
    <citation type="submission" date="2022-12" db="EMBL/GenBank/DDBJ databases">
        <authorList>
            <person name="Krivoruchko A.V."/>
            <person name="Elkin A."/>
        </authorList>
    </citation>
    <scope>NUCLEOTIDE SEQUENCE</scope>
    <source>
        <strain evidence="4">IEGM 1388</strain>
    </source>
</reference>
<dbReference type="PANTHER" id="PTHR43272">
    <property type="entry name" value="LONG-CHAIN-FATTY-ACID--COA LIGASE"/>
    <property type="match status" value="1"/>
</dbReference>
<keyword evidence="4" id="KW-0436">Ligase</keyword>
<sequence>MSPNTADTVFHHASGAAVHTTAEAFQHTAKMHPDRVALRTPGGIQEITWREYATRVESIALGLVTLGVKRGDTVGLMLTNRPEFHLVDTAIVHLGAIPFSVYNTSAPEQLAYLFGDAANRVVVTEQVFMPAIRKSGAALEHIVTVDGPAEGAIELRDVEADPDTEFDFQASWRAVEPDDLVTLIYTSGTTGPPKGVEITHRNVIAAAESVSAELDTGFDDRIISYLPAAHIADRVSSHGANQLRGIQITSVADPREFAAALPDVRPTVFFGVPRVWQKIKSGIEAKVGEETSPVKSKLAAWALDVAARAARADLSGRPRGRGLQVQYQLADSLVLSKVRAALGLDELKLAISGAASIPSEVIEFFVGLGIPVIEVWGLSETTGAATKTTVDNLKVGTVGKPVDGVEIKLAEDGEVLVRAPIIMRGYRNKPEKTAEAIDSEGWFATGDVGTIDAEGNLTIVDRKKELIINESGKNMAPSTIENAMKANSSLVNQVVAIGDDKPYITALIVLDPDVAALRAKTLGVPEAQIADLARNPAVVDEVTQSVKAGNAKLSRVEQVKRFVIVPAAWDPGGDELTPTMKLRRKPIANKYEQTIVDLYSRPAGPGVVDLAP</sequence>
<gene>
    <name evidence="4" type="ORF">O4213_04255</name>
</gene>
<dbReference type="InterPro" id="IPR000873">
    <property type="entry name" value="AMP-dep_synth/lig_dom"/>
</dbReference>
<dbReference type="PROSITE" id="PS00455">
    <property type="entry name" value="AMP_BINDING"/>
    <property type="match status" value="1"/>
</dbReference>
<dbReference type="Pfam" id="PF00501">
    <property type="entry name" value="AMP-binding"/>
    <property type="match status" value="1"/>
</dbReference>
<dbReference type="EMBL" id="JAPWIE010000001">
    <property type="protein sequence ID" value="MCZ4549180.1"/>
    <property type="molecule type" value="Genomic_DNA"/>
</dbReference>
<evidence type="ECO:0000313" key="5">
    <source>
        <dbReference type="Proteomes" id="UP001067235"/>
    </source>
</evidence>
<dbReference type="Proteomes" id="UP001067235">
    <property type="component" value="Unassembled WGS sequence"/>
</dbReference>
<evidence type="ECO:0000256" key="1">
    <source>
        <dbReference type="ARBA" id="ARBA00022741"/>
    </source>
</evidence>
<keyword evidence="5" id="KW-1185">Reference proteome</keyword>
<dbReference type="InterPro" id="IPR020845">
    <property type="entry name" value="AMP-binding_CS"/>
</dbReference>
<evidence type="ECO:0000256" key="2">
    <source>
        <dbReference type="ARBA" id="ARBA00022840"/>
    </source>
</evidence>
<dbReference type="PANTHER" id="PTHR43272:SF33">
    <property type="entry name" value="AMP-BINDING DOMAIN-CONTAINING PROTEIN-RELATED"/>
    <property type="match status" value="1"/>
</dbReference>
<organism evidence="4 5">
    <name type="scientific">Gordonia rubripertincta</name>
    <name type="common">Rhodococcus corallinus</name>
    <dbReference type="NCBI Taxonomy" id="36822"/>
    <lineage>
        <taxon>Bacteria</taxon>
        <taxon>Bacillati</taxon>
        <taxon>Actinomycetota</taxon>
        <taxon>Actinomycetes</taxon>
        <taxon>Mycobacteriales</taxon>
        <taxon>Gordoniaceae</taxon>
        <taxon>Gordonia</taxon>
    </lineage>
</organism>
<name>A0ABT4MQA6_GORRU</name>
<keyword evidence="1" id="KW-0547">Nucleotide-binding</keyword>
<dbReference type="RefSeq" id="WP_301569656.1">
    <property type="nucleotide sequence ID" value="NZ_JAPWIE010000001.1"/>
</dbReference>
<dbReference type="SUPFAM" id="SSF56801">
    <property type="entry name" value="Acetyl-CoA synthetase-like"/>
    <property type="match status" value="1"/>
</dbReference>
<feature type="domain" description="AMP-dependent synthetase/ligase" evidence="3">
    <location>
        <begin position="25"/>
        <end position="426"/>
    </location>
</feature>